<evidence type="ECO:0008006" key="3">
    <source>
        <dbReference type="Google" id="ProtNLM"/>
    </source>
</evidence>
<name>A0A1W1VEM7_PEPAS</name>
<reference evidence="2" key="1">
    <citation type="submission" date="2017-04" db="EMBL/GenBank/DDBJ databases">
        <authorList>
            <person name="Varghese N."/>
            <person name="Submissions S."/>
        </authorList>
    </citation>
    <scope>NUCLEOTIDE SEQUENCE [LARGE SCALE GENOMIC DNA]</scope>
    <source>
        <strain evidence="2">DSM 20463</strain>
    </source>
</reference>
<protein>
    <recommendedName>
        <fullName evidence="3">DUF1284 domain-containing protein</fullName>
    </recommendedName>
</protein>
<dbReference type="InterPro" id="IPR009702">
    <property type="entry name" value="DUF1284"/>
</dbReference>
<gene>
    <name evidence="1" type="ORF">SAMN00017477_1859</name>
</gene>
<dbReference type="RefSeq" id="WP_084231389.1">
    <property type="nucleotide sequence ID" value="NZ_FWWR01000013.1"/>
</dbReference>
<evidence type="ECO:0000313" key="2">
    <source>
        <dbReference type="Proteomes" id="UP000192368"/>
    </source>
</evidence>
<keyword evidence="2" id="KW-1185">Reference proteome</keyword>
<dbReference type="Pfam" id="PF06935">
    <property type="entry name" value="DUF1284"/>
    <property type="match status" value="1"/>
</dbReference>
<dbReference type="OrthoDB" id="121064at2"/>
<proteinExistence type="predicted"/>
<dbReference type="STRING" id="573058.SAMN00017477_1859"/>
<accession>A0A1W1VEM7</accession>
<dbReference type="AlphaFoldDB" id="A0A1W1VEM7"/>
<dbReference type="EMBL" id="FWWR01000013">
    <property type="protein sequence ID" value="SMB91887.1"/>
    <property type="molecule type" value="Genomic_DNA"/>
</dbReference>
<evidence type="ECO:0000313" key="1">
    <source>
        <dbReference type="EMBL" id="SMB91887.1"/>
    </source>
</evidence>
<organism evidence="1 2">
    <name type="scientific">Peptoniphilus asaccharolyticus DSM 20463</name>
    <dbReference type="NCBI Taxonomy" id="573058"/>
    <lineage>
        <taxon>Bacteria</taxon>
        <taxon>Bacillati</taxon>
        <taxon>Bacillota</taxon>
        <taxon>Tissierellia</taxon>
        <taxon>Tissierellales</taxon>
        <taxon>Peptoniphilaceae</taxon>
        <taxon>Peptoniphilus</taxon>
    </lineage>
</organism>
<sequence>MIKIRAHHGLCTQYFVGFGYSDEFSVNMSNIIKLLNTNPTVKIISEVDSICKSCPENNNGCKSRDKVLRFDNEVLKLTELKSGTAIKWNDFKKLCLEKIILKDLRSCVCNDCKWSSLCSEVHLEKFSNLK</sequence>
<dbReference type="Proteomes" id="UP000192368">
    <property type="component" value="Unassembled WGS sequence"/>
</dbReference>